<reference evidence="1 2" key="1">
    <citation type="submission" date="2019-05" db="EMBL/GenBank/DDBJ databases">
        <title>Another draft genome of Portunus trituberculatus and its Hox gene families provides insights of decapod evolution.</title>
        <authorList>
            <person name="Jeong J.-H."/>
            <person name="Song I."/>
            <person name="Kim S."/>
            <person name="Choi T."/>
            <person name="Kim D."/>
            <person name="Ryu S."/>
            <person name="Kim W."/>
        </authorList>
    </citation>
    <scope>NUCLEOTIDE SEQUENCE [LARGE SCALE GENOMIC DNA]</scope>
    <source>
        <tissue evidence="1">Muscle</tissue>
    </source>
</reference>
<dbReference type="AlphaFoldDB" id="A0A5B7HGU2"/>
<accession>A0A5B7HGU2</accession>
<protein>
    <submittedName>
        <fullName evidence="1">Uncharacterized protein</fullName>
    </submittedName>
</protein>
<gene>
    <name evidence="1" type="ORF">E2C01_063192</name>
</gene>
<keyword evidence="2" id="KW-1185">Reference proteome</keyword>
<sequence length="59" mass="6864">MGPDGVSGWALKECKEQLLDPIWEMVTSSLKEGRIEWRRANIIPIFKGSKYIEPLNYRL</sequence>
<evidence type="ECO:0000313" key="2">
    <source>
        <dbReference type="Proteomes" id="UP000324222"/>
    </source>
</evidence>
<proteinExistence type="predicted"/>
<dbReference type="EMBL" id="VSRR010028707">
    <property type="protein sequence ID" value="MPC68979.1"/>
    <property type="molecule type" value="Genomic_DNA"/>
</dbReference>
<name>A0A5B7HGU2_PORTR</name>
<comment type="caution">
    <text evidence="1">The sequence shown here is derived from an EMBL/GenBank/DDBJ whole genome shotgun (WGS) entry which is preliminary data.</text>
</comment>
<evidence type="ECO:0000313" key="1">
    <source>
        <dbReference type="EMBL" id="MPC68979.1"/>
    </source>
</evidence>
<organism evidence="1 2">
    <name type="scientific">Portunus trituberculatus</name>
    <name type="common">Swimming crab</name>
    <name type="synonym">Neptunus trituberculatus</name>
    <dbReference type="NCBI Taxonomy" id="210409"/>
    <lineage>
        <taxon>Eukaryota</taxon>
        <taxon>Metazoa</taxon>
        <taxon>Ecdysozoa</taxon>
        <taxon>Arthropoda</taxon>
        <taxon>Crustacea</taxon>
        <taxon>Multicrustacea</taxon>
        <taxon>Malacostraca</taxon>
        <taxon>Eumalacostraca</taxon>
        <taxon>Eucarida</taxon>
        <taxon>Decapoda</taxon>
        <taxon>Pleocyemata</taxon>
        <taxon>Brachyura</taxon>
        <taxon>Eubrachyura</taxon>
        <taxon>Portunoidea</taxon>
        <taxon>Portunidae</taxon>
        <taxon>Portuninae</taxon>
        <taxon>Portunus</taxon>
    </lineage>
</organism>
<dbReference type="Proteomes" id="UP000324222">
    <property type="component" value="Unassembled WGS sequence"/>
</dbReference>